<dbReference type="CDD" id="cd03801">
    <property type="entry name" value="GT4_PimA-like"/>
    <property type="match status" value="1"/>
</dbReference>
<dbReference type="SUPFAM" id="SSF53448">
    <property type="entry name" value="Nucleotide-diphospho-sugar transferases"/>
    <property type="match status" value="1"/>
</dbReference>
<keyword evidence="3" id="KW-1185">Reference proteome</keyword>
<evidence type="ECO:0000313" key="2">
    <source>
        <dbReference type="EMBL" id="MQT13973.1"/>
    </source>
</evidence>
<dbReference type="AlphaFoldDB" id="A0A6A7Y4B0"/>
<dbReference type="GO" id="GO:0016740">
    <property type="term" value="F:transferase activity"/>
    <property type="evidence" value="ECO:0007669"/>
    <property type="project" value="UniProtKB-KW"/>
</dbReference>
<feature type="domain" description="Glycosyltransferase 2-like" evidence="1">
    <location>
        <begin position="99"/>
        <end position="225"/>
    </location>
</feature>
<organism evidence="2 3">
    <name type="scientific">Segnochrobactrum spirostomi</name>
    <dbReference type="NCBI Taxonomy" id="2608987"/>
    <lineage>
        <taxon>Bacteria</taxon>
        <taxon>Pseudomonadati</taxon>
        <taxon>Pseudomonadota</taxon>
        <taxon>Alphaproteobacteria</taxon>
        <taxon>Hyphomicrobiales</taxon>
        <taxon>Segnochrobactraceae</taxon>
        <taxon>Segnochrobactrum</taxon>
    </lineage>
</organism>
<reference evidence="2 3" key="1">
    <citation type="submission" date="2019-09" db="EMBL/GenBank/DDBJ databases">
        <title>Segnochrobactrum spirostomi gen. nov., sp. nov., isolated from the ciliate Spirostomum cf. yagiui and description of a novel family, Segnochrobactraceae fam. nov. within the order Rhizobiales of the class Alphaproteobacteria.</title>
        <authorList>
            <person name="Akter S."/>
            <person name="Shazib S.U.A."/>
            <person name="Shin M.K."/>
        </authorList>
    </citation>
    <scope>NUCLEOTIDE SEQUENCE [LARGE SCALE GENOMIC DNA]</scope>
    <source>
        <strain evidence="2 3">Sp-1</strain>
    </source>
</reference>
<name>A0A6A7Y4B0_9HYPH</name>
<sequence length="1049" mass="116077">MTEARIEEALAKSLIALPSVNGGRLLKRMLPTLRVPPELVVVIDQASTDDTAEVCAEAGVTLHQAGERLTYTQACNLGAKIGRERGAEFLFVGNNDITFTTDVAREMLAEMLRDPKLGIVAPTQIIVNEVTDERHIAYRVHWQLETLLFHHDFTAPPFRATRIEADFCELTFVLVRLSVLEEIGFLDDEYGFYHEDADFCFRLGRAGYSCAYLPHSQIEHFASSSFAVEPSPMKLAYQTKNRKLFASRYQGFGIDHRRPDERFADGLAGIERRFHTYLRHHGLVDPLRPRLAVGTVATSDAPFLVTSPAGAPPPHWQLWAGQPQTVFMNSAWGVETLRRAGFADVRYIPVAVEPDIFHPWGPAESAGEGPVIAWFRTDPGNDGLVALLSAWRRIVGRDPTARLLMIGGIVPDVIGQKAKLEWSWEGHLVREWPDLGLIVVEPEEPLDEEVRARLLRSVDVTVWTGRGGVAMTGAVESMACGTPALIPDHPEWAELLPPGGLAIRGAIDPETTDPLRARWIPDAADLADRLEVSINLAPDARKRLSEAGVLHVRQHFTWRHAMFALREALEATQSRGEASADPLPQTTTARFDNAVGRNAMVARQLRRASDLAARFADDLERFGVRHAVGKTSRRIKTFLRKRLPARFTKIGGGGDRAPRSIGRPGAIVEKHGVLFLGYVEAGLGLGESLRGLVRAYSTGTKPFGVYPFLEGVESRLIGAFMPETYDTTSAYGVTVLEIATDQVPVVYDTLDHRLLADTYVVLRTYWELPAAPAVWKPMLSKVREIWAPNTYVADAFREIFSGPIIVVPPCVEPEATDLPPRAEFGLEDGRFYFLFSFDYYSFPTRKNPEAVIAAFQQAFPDAAERVGLIVKSTGAPDHYPDIKRSMLAAADADPRIRILDTRMSRREIHGLINACDCYVSLHRAEGFGFGMAEAMYFGRPVIATAFSGNADFVTEETAFPVSYTLRPVTADEYVWPAGQVWAEPDLGSAVEAFQTVYRNDELRRQRAAAGAAFVREHYGPAAVRAIAEARVAAISQMSRSEDAPSESSI</sequence>
<dbReference type="EMBL" id="VWNA01000001">
    <property type="protein sequence ID" value="MQT13973.1"/>
    <property type="molecule type" value="Genomic_DNA"/>
</dbReference>
<comment type="caution">
    <text evidence="2">The sequence shown here is derived from an EMBL/GenBank/DDBJ whole genome shotgun (WGS) entry which is preliminary data.</text>
</comment>
<proteinExistence type="predicted"/>
<evidence type="ECO:0000259" key="1">
    <source>
        <dbReference type="Pfam" id="PF13632"/>
    </source>
</evidence>
<dbReference type="InterPro" id="IPR001173">
    <property type="entry name" value="Glyco_trans_2-like"/>
</dbReference>
<dbReference type="PANTHER" id="PTHR46656:SF3">
    <property type="entry name" value="PUTATIVE-RELATED"/>
    <property type="match status" value="1"/>
</dbReference>
<dbReference type="SUPFAM" id="SSF53756">
    <property type="entry name" value="UDP-Glycosyltransferase/glycogen phosphorylase"/>
    <property type="match status" value="2"/>
</dbReference>
<evidence type="ECO:0000313" key="3">
    <source>
        <dbReference type="Proteomes" id="UP000332515"/>
    </source>
</evidence>
<dbReference type="RefSeq" id="WP_153483721.1">
    <property type="nucleotide sequence ID" value="NZ_VWNA01000001.1"/>
</dbReference>
<dbReference type="Pfam" id="PF13632">
    <property type="entry name" value="Glyco_trans_2_3"/>
    <property type="match status" value="1"/>
</dbReference>
<gene>
    <name evidence="2" type="ORF">F0357_15255</name>
</gene>
<keyword evidence="2" id="KW-0808">Transferase</keyword>
<accession>A0A6A7Y4B0</accession>
<protein>
    <submittedName>
        <fullName evidence="2">Glycosyltransferase</fullName>
    </submittedName>
</protein>
<dbReference type="Pfam" id="PF13692">
    <property type="entry name" value="Glyco_trans_1_4"/>
    <property type="match status" value="1"/>
</dbReference>
<dbReference type="Gene3D" id="3.90.550.10">
    <property type="entry name" value="Spore Coat Polysaccharide Biosynthesis Protein SpsA, Chain A"/>
    <property type="match status" value="1"/>
</dbReference>
<dbReference type="InterPro" id="IPR029044">
    <property type="entry name" value="Nucleotide-diphossugar_trans"/>
</dbReference>
<dbReference type="Proteomes" id="UP000332515">
    <property type="component" value="Unassembled WGS sequence"/>
</dbReference>
<dbReference type="Gene3D" id="3.40.50.2000">
    <property type="entry name" value="Glycogen Phosphorylase B"/>
    <property type="match status" value="2"/>
</dbReference>
<dbReference type="PANTHER" id="PTHR46656">
    <property type="entry name" value="PUTATIVE-RELATED"/>
    <property type="match status" value="1"/>
</dbReference>